<name>A0ABD7HLW3_9MYCO</name>
<gene>
    <name evidence="1" type="ORF">D2E76_15950</name>
</gene>
<organism evidence="1 2">
    <name type="scientific">Mycobacteroides abscessus</name>
    <dbReference type="NCBI Taxonomy" id="36809"/>
    <lineage>
        <taxon>Bacteria</taxon>
        <taxon>Bacillati</taxon>
        <taxon>Actinomycetota</taxon>
        <taxon>Actinomycetes</taxon>
        <taxon>Mycobacteriales</taxon>
        <taxon>Mycobacteriaceae</taxon>
        <taxon>Mycobacteroides</taxon>
    </lineage>
</organism>
<comment type="caution">
    <text evidence="1">The sequence shown here is derived from an EMBL/GenBank/DDBJ whole genome shotgun (WGS) entry which is preliminary data.</text>
</comment>
<proteinExistence type="predicted"/>
<evidence type="ECO:0000313" key="2">
    <source>
        <dbReference type="Proteomes" id="UP000284557"/>
    </source>
</evidence>
<dbReference type="EMBL" id="QXBN01000012">
    <property type="protein sequence ID" value="RIT36751.1"/>
    <property type="molecule type" value="Genomic_DNA"/>
</dbReference>
<reference evidence="1 2" key="1">
    <citation type="submission" date="2018-08" db="EMBL/GenBank/DDBJ databases">
        <title>Linezolid Resistance in Mycobacterium abscessus: MIC Distribution and Comprehensive Investigation of Resistance Mechanisms.</title>
        <authorList>
            <person name="Ye M."/>
            <person name="Xu L."/>
            <person name="Zou Y."/>
            <person name="Li B."/>
            <person name="Guo Q."/>
            <person name="Zhang Y."/>
            <person name="Zhan M."/>
            <person name="Xu B."/>
            <person name="Yu F."/>
            <person name="Zhang Z."/>
            <person name="Chu H."/>
        </authorList>
    </citation>
    <scope>NUCLEOTIDE SEQUENCE [LARGE SCALE GENOMIC DNA]</scope>
    <source>
        <strain evidence="1 2">G143</strain>
    </source>
</reference>
<evidence type="ECO:0000313" key="1">
    <source>
        <dbReference type="EMBL" id="RIT36751.1"/>
    </source>
</evidence>
<sequence length="69" mass="7493">MTMNDWSGKGVDEVVGVGDALLNTHSGETFLVLRVSRHNAVARSDQNNNQVAIPRHQFIDGDFVAEGAQ</sequence>
<dbReference type="Proteomes" id="UP000284557">
    <property type="component" value="Unassembled WGS sequence"/>
</dbReference>
<dbReference type="AlphaFoldDB" id="A0ABD7HLW3"/>
<protein>
    <submittedName>
        <fullName evidence="1">Uncharacterized protein</fullName>
    </submittedName>
</protein>
<accession>A0ABD7HLW3</accession>